<keyword evidence="3 14" id="KW-1003">Cell membrane</keyword>
<keyword evidence="5 14" id="KW-0479">Metal-binding</keyword>
<keyword evidence="9 14" id="KW-0472">Membrane</keyword>
<dbReference type="PANTHER" id="PTHR28259">
    <property type="entry name" value="FLUORIDE EXPORT PROTEIN 1-RELATED"/>
    <property type="match status" value="1"/>
</dbReference>
<accession>A0ABR5MKY5</accession>
<keyword evidence="4 14" id="KW-0812">Transmembrane</keyword>
<comment type="catalytic activity">
    <reaction evidence="12">
        <text>fluoride(in) = fluoride(out)</text>
        <dbReference type="Rhea" id="RHEA:76159"/>
        <dbReference type="ChEBI" id="CHEBI:17051"/>
    </reaction>
    <physiologicalReaction direction="left-to-right" evidence="12">
        <dbReference type="Rhea" id="RHEA:76160"/>
    </physiologicalReaction>
</comment>
<keyword evidence="8 14" id="KW-0406">Ion transport</keyword>
<comment type="function">
    <text evidence="13 14">Fluoride-specific ion channel. Important for reducing fluoride concentration in the cell, thus reducing its toxicity.</text>
</comment>
<evidence type="ECO:0000256" key="9">
    <source>
        <dbReference type="ARBA" id="ARBA00023136"/>
    </source>
</evidence>
<proteinExistence type="inferred from homology"/>
<feature type="binding site" evidence="14">
    <location>
        <position position="69"/>
    </location>
    <ligand>
        <name>Na(+)</name>
        <dbReference type="ChEBI" id="CHEBI:29101"/>
        <note>structural</note>
    </ligand>
</feature>
<dbReference type="Proteomes" id="UP000037854">
    <property type="component" value="Unassembled WGS sequence"/>
</dbReference>
<keyword evidence="6 14" id="KW-1133">Transmembrane helix</keyword>
<evidence type="ECO:0000256" key="7">
    <source>
        <dbReference type="ARBA" id="ARBA00023053"/>
    </source>
</evidence>
<evidence type="ECO:0000256" key="13">
    <source>
        <dbReference type="ARBA" id="ARBA00049940"/>
    </source>
</evidence>
<evidence type="ECO:0000256" key="5">
    <source>
        <dbReference type="ARBA" id="ARBA00022723"/>
    </source>
</evidence>
<gene>
    <name evidence="14" type="primary">fluC</name>
    <name evidence="14" type="synonym">crcB</name>
    <name evidence="15" type="ORF">AFL42_05625</name>
</gene>
<dbReference type="RefSeq" id="WP_047184317.1">
    <property type="nucleotide sequence ID" value="NZ_JARTGE010000012.1"/>
</dbReference>
<comment type="subcellular location">
    <subcellularLocation>
        <location evidence="1 14">Cell membrane</location>
        <topology evidence="1 14">Multi-pass membrane protein</topology>
    </subcellularLocation>
</comment>
<evidence type="ECO:0000256" key="10">
    <source>
        <dbReference type="ARBA" id="ARBA00023303"/>
    </source>
</evidence>
<feature type="binding site" evidence="14">
    <location>
        <position position="72"/>
    </location>
    <ligand>
        <name>Na(+)</name>
        <dbReference type="ChEBI" id="CHEBI:29101"/>
        <note>structural</note>
    </ligand>
</feature>
<keyword evidence="2 14" id="KW-0813">Transport</keyword>
<evidence type="ECO:0000256" key="4">
    <source>
        <dbReference type="ARBA" id="ARBA00022692"/>
    </source>
</evidence>
<comment type="activity regulation">
    <text evidence="14">Na(+) is not transported, but it plays an essential structural role and its presence is essential for fluoride channel function.</text>
</comment>
<sequence>MIDLFLVATGGFLGAISRSIISKKLNNKFPLIYLGTFVVNILGSLLLGFLVNIHLYTSVNLFIGIGFLGSFTTFSTFKVENITLIQSKQNKQFLIYLFLTYIIGILFAFIGFWIARIYLGWG</sequence>
<comment type="similarity">
    <text evidence="11 14">Belongs to the fluoride channel Fluc/FEX (TC 1.A.43) family.</text>
</comment>
<keyword evidence="7 14" id="KW-0915">Sodium</keyword>
<dbReference type="InterPro" id="IPR003691">
    <property type="entry name" value="FluC"/>
</dbReference>
<evidence type="ECO:0000256" key="14">
    <source>
        <dbReference type="HAMAP-Rule" id="MF_00454"/>
    </source>
</evidence>
<keyword evidence="10 14" id="KW-0407">Ion channel</keyword>
<feature type="transmembrane region" description="Helical" evidence="14">
    <location>
        <begin position="93"/>
        <end position="119"/>
    </location>
</feature>
<evidence type="ECO:0000256" key="8">
    <source>
        <dbReference type="ARBA" id="ARBA00023065"/>
    </source>
</evidence>
<evidence type="ECO:0000256" key="12">
    <source>
        <dbReference type="ARBA" id="ARBA00035585"/>
    </source>
</evidence>
<feature type="transmembrane region" description="Helical" evidence="14">
    <location>
        <begin position="29"/>
        <end position="51"/>
    </location>
</feature>
<evidence type="ECO:0000313" key="16">
    <source>
        <dbReference type="Proteomes" id="UP000037854"/>
    </source>
</evidence>
<comment type="caution">
    <text evidence="15">The sequence shown here is derived from an EMBL/GenBank/DDBJ whole genome shotgun (WGS) entry which is preliminary data.</text>
</comment>
<dbReference type="EMBL" id="LGTK01000013">
    <property type="protein sequence ID" value="KPH76563.1"/>
    <property type="molecule type" value="Genomic_DNA"/>
</dbReference>
<evidence type="ECO:0000256" key="3">
    <source>
        <dbReference type="ARBA" id="ARBA00022475"/>
    </source>
</evidence>
<evidence type="ECO:0000256" key="6">
    <source>
        <dbReference type="ARBA" id="ARBA00022989"/>
    </source>
</evidence>
<dbReference type="PANTHER" id="PTHR28259:SF16">
    <property type="entry name" value="FLUORIDE-SPECIFIC ION CHANNEL FLUC 2"/>
    <property type="match status" value="1"/>
</dbReference>
<evidence type="ECO:0000256" key="11">
    <source>
        <dbReference type="ARBA" id="ARBA00035120"/>
    </source>
</evidence>
<evidence type="ECO:0000256" key="1">
    <source>
        <dbReference type="ARBA" id="ARBA00004651"/>
    </source>
</evidence>
<evidence type="ECO:0000313" key="15">
    <source>
        <dbReference type="EMBL" id="KPH76563.1"/>
    </source>
</evidence>
<dbReference type="HAMAP" id="MF_00454">
    <property type="entry name" value="FluC"/>
    <property type="match status" value="1"/>
</dbReference>
<dbReference type="Pfam" id="PF02537">
    <property type="entry name" value="CRCB"/>
    <property type="match status" value="1"/>
</dbReference>
<feature type="transmembrane region" description="Helical" evidence="14">
    <location>
        <begin position="58"/>
        <end position="77"/>
    </location>
</feature>
<reference evidence="15 16" key="1">
    <citation type="submission" date="2015-07" db="EMBL/GenBank/DDBJ databases">
        <title>High-quality draft genome sequence of Oceanobacillus caeni HM6, a bacillus isolated from a human feces.</title>
        <authorList>
            <person name="Kumar J."/>
            <person name="Verma M.K."/>
            <person name="Pandey R."/>
            <person name="Bhambi M."/>
            <person name="Chauhan N."/>
        </authorList>
    </citation>
    <scope>NUCLEOTIDE SEQUENCE [LARGE SCALE GENOMIC DNA]</scope>
    <source>
        <strain evidence="15 16">HM6</strain>
    </source>
</reference>
<name>A0ABR5MKY5_9BACI</name>
<keyword evidence="16" id="KW-1185">Reference proteome</keyword>
<organism evidence="15 16">
    <name type="scientific">Oceanobacillus caeni</name>
    <dbReference type="NCBI Taxonomy" id="405946"/>
    <lineage>
        <taxon>Bacteria</taxon>
        <taxon>Bacillati</taxon>
        <taxon>Bacillota</taxon>
        <taxon>Bacilli</taxon>
        <taxon>Bacillales</taxon>
        <taxon>Bacillaceae</taxon>
        <taxon>Oceanobacillus</taxon>
    </lineage>
</organism>
<protein>
    <recommendedName>
        <fullName evidence="14">Fluoride-specific ion channel FluC</fullName>
    </recommendedName>
</protein>
<evidence type="ECO:0000256" key="2">
    <source>
        <dbReference type="ARBA" id="ARBA00022448"/>
    </source>
</evidence>